<proteinExistence type="predicted"/>
<keyword evidence="2" id="KW-1185">Reference proteome</keyword>
<dbReference type="KEGG" id="sast:CD934_20965"/>
<sequence>MNAARHGRRRSTLTPRGWLVLAASVGSIGVSFAAVWATVPDPGPSAEAGVQRRTMTPEEIRAYWTPERVKAATPAEMPVAPAECSDWRWFLHARCW</sequence>
<evidence type="ECO:0000313" key="2">
    <source>
        <dbReference type="Proteomes" id="UP000316215"/>
    </source>
</evidence>
<dbReference type="Proteomes" id="UP000316215">
    <property type="component" value="Chromosome"/>
</dbReference>
<evidence type="ECO:0000313" key="1">
    <source>
        <dbReference type="EMBL" id="QDI70885.1"/>
    </source>
</evidence>
<dbReference type="AlphaFoldDB" id="A0A514JU37"/>
<gene>
    <name evidence="1" type="ORF">CD934_20965</name>
</gene>
<dbReference type="EMBL" id="CP022310">
    <property type="protein sequence ID" value="QDI70885.1"/>
    <property type="molecule type" value="Genomic_DNA"/>
</dbReference>
<organism evidence="1 2">
    <name type="scientific">Streptomyces calvus</name>
    <dbReference type="NCBI Taxonomy" id="67282"/>
    <lineage>
        <taxon>Bacteria</taxon>
        <taxon>Bacillati</taxon>
        <taxon>Actinomycetota</taxon>
        <taxon>Actinomycetes</taxon>
        <taxon>Kitasatosporales</taxon>
        <taxon>Streptomycetaceae</taxon>
        <taxon>Streptomyces</taxon>
    </lineage>
</organism>
<name>A0A514JU37_9ACTN</name>
<accession>A0A514JU37</accession>
<dbReference type="RefSeq" id="WP_142232838.1">
    <property type="nucleotide sequence ID" value="NZ_CP022310.1"/>
</dbReference>
<protein>
    <submittedName>
        <fullName evidence="1">Uncharacterized protein</fullName>
    </submittedName>
</protein>
<reference evidence="1 2" key="1">
    <citation type="submission" date="2017-07" db="EMBL/GenBank/DDBJ databases">
        <title>The Complete Genome of Streptomyces asterosporus-ZSY.</title>
        <authorList>
            <person name="Zhang S."/>
        </authorList>
    </citation>
    <scope>NUCLEOTIDE SEQUENCE [LARGE SCALE GENOMIC DNA]</scope>
    <source>
        <strain evidence="1 2">DSM 41452</strain>
    </source>
</reference>